<evidence type="ECO:0000256" key="1">
    <source>
        <dbReference type="PROSITE-ProRule" id="PRU00267"/>
    </source>
</evidence>
<proteinExistence type="predicted"/>
<keyword evidence="1" id="KW-0539">Nucleus</keyword>
<dbReference type="Pfam" id="PF00505">
    <property type="entry name" value="HMG_box"/>
    <property type="match status" value="1"/>
</dbReference>
<feature type="region of interest" description="Disordered" evidence="2">
    <location>
        <begin position="147"/>
        <end position="168"/>
    </location>
</feature>
<dbReference type="SUPFAM" id="SSF47095">
    <property type="entry name" value="HMG-box"/>
    <property type="match status" value="1"/>
</dbReference>
<dbReference type="OrthoDB" id="6247875at2759"/>
<feature type="compositionally biased region" description="Low complexity" evidence="2">
    <location>
        <begin position="239"/>
        <end position="260"/>
    </location>
</feature>
<keyword evidence="1" id="KW-0238">DNA-binding</keyword>
<sequence>MQNHAAYPYAGDQCEGQQALSSAGSGYWSPSHAYLAMPPLSMNATAQTTPSRVSPQVIPDVASIKGPLYSDVFVENSPNFDTISSSKVPNDKDSAIFTLTQDSKVMEHKVRQFYSADGTSFIEHVPGHCLVFIPNTTNVDYVFRELRKARQPKPKPKPKDRSPKPTNAFIKYRNHKIDDLKSMHPDISQTEISRMAGECWRTEPLEVKNMFQKRYQEEKRIYDMNKAKRARTDGDMGSDAEAQSDGQSSSSPGLLGSPALRAVPQDANSLGLGLGGNSVGPAGFNPGRRRSHTLPPGGFCRSGTKRRISQELRKHLATKSNNAYLSAASAYNGLYATDAHVQPFPTNYEFTFAPPQVGTPASSTVCMDPSPFMPSEVSPMLMPLNPNFPIAEFSGAVPPTQNLHHHARSLSNIPAGLQIDTSAFASGFESYDHTAVHSSLAKSLAESQISAGLSMIDTSALSAFSVADTMPINAFAGGYLTADAVTTPMASTVNPWPMQHSYTLMPDSSSTFNSANNNNNNNNNNNLH</sequence>
<feature type="region of interest" description="Disordered" evidence="2">
    <location>
        <begin position="507"/>
        <end position="528"/>
    </location>
</feature>
<protein>
    <submittedName>
        <fullName evidence="4">Slightly ste11-like protein</fullName>
    </submittedName>
</protein>
<evidence type="ECO:0000259" key="3">
    <source>
        <dbReference type="PROSITE" id="PS50118"/>
    </source>
</evidence>
<feature type="compositionally biased region" description="Low complexity" evidence="2">
    <location>
        <begin position="516"/>
        <end position="528"/>
    </location>
</feature>
<accession>A0A9W8GMH0</accession>
<feature type="DNA-binding region" description="HMG box" evidence="1">
    <location>
        <begin position="162"/>
        <end position="230"/>
    </location>
</feature>
<dbReference type="EMBL" id="JANBTX010000007">
    <property type="protein sequence ID" value="KAJ2690811.1"/>
    <property type="molecule type" value="Genomic_DNA"/>
</dbReference>
<dbReference type="GO" id="GO:0003677">
    <property type="term" value="F:DNA binding"/>
    <property type="evidence" value="ECO:0007669"/>
    <property type="project" value="UniProtKB-UniRule"/>
</dbReference>
<dbReference type="InterPro" id="IPR036910">
    <property type="entry name" value="HMG_box_dom_sf"/>
</dbReference>
<dbReference type="SMART" id="SM00398">
    <property type="entry name" value="HMG"/>
    <property type="match status" value="1"/>
</dbReference>
<dbReference type="AlphaFoldDB" id="A0A9W8GMH0"/>
<keyword evidence="5" id="KW-1185">Reference proteome</keyword>
<evidence type="ECO:0000256" key="2">
    <source>
        <dbReference type="SAM" id="MobiDB-lite"/>
    </source>
</evidence>
<comment type="caution">
    <text evidence="4">The sequence shown here is derived from an EMBL/GenBank/DDBJ whole genome shotgun (WGS) entry which is preliminary data.</text>
</comment>
<feature type="domain" description="HMG box" evidence="3">
    <location>
        <begin position="162"/>
        <end position="230"/>
    </location>
</feature>
<dbReference type="Gene3D" id="1.10.30.10">
    <property type="entry name" value="High mobility group box domain"/>
    <property type="match status" value="1"/>
</dbReference>
<feature type="region of interest" description="Disordered" evidence="2">
    <location>
        <begin position="226"/>
        <end position="260"/>
    </location>
</feature>
<dbReference type="PROSITE" id="PS50118">
    <property type="entry name" value="HMG_BOX_2"/>
    <property type="match status" value="1"/>
</dbReference>
<evidence type="ECO:0000313" key="4">
    <source>
        <dbReference type="EMBL" id="KAJ2690811.1"/>
    </source>
</evidence>
<dbReference type="InterPro" id="IPR009071">
    <property type="entry name" value="HMG_box_dom"/>
</dbReference>
<evidence type="ECO:0000313" key="5">
    <source>
        <dbReference type="Proteomes" id="UP001151516"/>
    </source>
</evidence>
<organism evidence="4 5">
    <name type="scientific">Coemansia spiralis</name>
    <dbReference type="NCBI Taxonomy" id="417178"/>
    <lineage>
        <taxon>Eukaryota</taxon>
        <taxon>Fungi</taxon>
        <taxon>Fungi incertae sedis</taxon>
        <taxon>Zoopagomycota</taxon>
        <taxon>Kickxellomycotina</taxon>
        <taxon>Kickxellomycetes</taxon>
        <taxon>Kickxellales</taxon>
        <taxon>Kickxellaceae</taxon>
        <taxon>Coemansia</taxon>
    </lineage>
</organism>
<feature type="region of interest" description="Disordered" evidence="2">
    <location>
        <begin position="281"/>
        <end position="305"/>
    </location>
</feature>
<gene>
    <name evidence="4" type="primary">RFG1</name>
    <name evidence="4" type="ORF">IWW39_000471</name>
</gene>
<name>A0A9W8GMH0_9FUNG</name>
<dbReference type="Proteomes" id="UP001151516">
    <property type="component" value="Unassembled WGS sequence"/>
</dbReference>
<dbReference type="GO" id="GO:0005634">
    <property type="term" value="C:nucleus"/>
    <property type="evidence" value="ECO:0007669"/>
    <property type="project" value="UniProtKB-UniRule"/>
</dbReference>
<reference evidence="4" key="1">
    <citation type="submission" date="2022-07" db="EMBL/GenBank/DDBJ databases">
        <title>Phylogenomic reconstructions and comparative analyses of Kickxellomycotina fungi.</title>
        <authorList>
            <person name="Reynolds N.K."/>
            <person name="Stajich J.E."/>
            <person name="Barry K."/>
            <person name="Grigoriev I.V."/>
            <person name="Crous P."/>
            <person name="Smith M.E."/>
        </authorList>
    </citation>
    <scope>NUCLEOTIDE SEQUENCE</scope>
    <source>
        <strain evidence="4">CBS 109367</strain>
    </source>
</reference>